<sequence length="380" mass="41412">MPAAPTSIQVAFNLCSWYEQGQDSQIAKYTAELLAFKSSKKLKVQQDYREGSIYRWQQGGALGPRRRKADWRMCRPAFRRDGSGTGSSGSERSRSGSPQNRPPRPAVSPSPSFLGVGEGAQGRSEEIPGHSTTGRTPAGAKGAAAAAPITTRAQQAQKQKRRYDLQLISISPEGGRKGSATEGTWIRSIDCRFPLNKDVFIIPEQQFFVGTEITFACDSGYQRERKKNGVYDCVSYSGVLKWTGDLKCKPLTTEKEGTRSTNSDQNQKLEEKQYNHTEICGPLPRIPNAGLISSITIPVGRELNYRNLTSGTNMTKKCTTKSGNTTKNNLIKDSASHSMDVKTCTGSSITSQASSTQTIRVVDGGMLGVVAFIFFISVVA</sequence>
<dbReference type="RefSeq" id="XP_041443700.1">
    <property type="nucleotide sequence ID" value="XM_041587766.1"/>
</dbReference>
<reference evidence="6" key="2">
    <citation type="submission" date="2025-08" db="UniProtKB">
        <authorList>
            <consortium name="RefSeq"/>
        </authorList>
    </citation>
    <scope>IDENTIFICATION</scope>
    <source>
        <strain evidence="6">J_2021</strain>
        <tissue evidence="6">Erythrocytes</tissue>
    </source>
</reference>
<organism evidence="5 6">
    <name type="scientific">Xenopus laevis</name>
    <name type="common">African clawed frog</name>
    <dbReference type="NCBI Taxonomy" id="8355"/>
    <lineage>
        <taxon>Eukaryota</taxon>
        <taxon>Metazoa</taxon>
        <taxon>Chordata</taxon>
        <taxon>Craniata</taxon>
        <taxon>Vertebrata</taxon>
        <taxon>Euteleostomi</taxon>
        <taxon>Amphibia</taxon>
        <taxon>Batrachia</taxon>
        <taxon>Anura</taxon>
        <taxon>Pipoidea</taxon>
        <taxon>Pipidae</taxon>
        <taxon>Xenopodinae</taxon>
        <taxon>Xenopus</taxon>
        <taxon>Xenopus</taxon>
    </lineage>
</organism>
<evidence type="ECO:0000256" key="1">
    <source>
        <dbReference type="ARBA" id="ARBA00023157"/>
    </source>
</evidence>
<protein>
    <submittedName>
        <fullName evidence="6">Uncharacterized protein LOC121402037</fullName>
    </submittedName>
</protein>
<keyword evidence="2" id="KW-0768">Sushi</keyword>
<dbReference type="AlphaFoldDB" id="A0A8J1MRP7"/>
<gene>
    <name evidence="6" type="primary">LOC121402037</name>
</gene>
<keyword evidence="1" id="KW-1015">Disulfide bond</keyword>
<feature type="domain" description="Sushi" evidence="4">
    <location>
        <begin position="189"/>
        <end position="250"/>
    </location>
</feature>
<evidence type="ECO:0000259" key="4">
    <source>
        <dbReference type="PROSITE" id="PS50923"/>
    </source>
</evidence>
<name>A0A8J1MRP7_XENLA</name>
<dbReference type="Gene3D" id="2.10.70.10">
    <property type="entry name" value="Complement Module, domain 1"/>
    <property type="match status" value="1"/>
</dbReference>
<dbReference type="SUPFAM" id="SSF57535">
    <property type="entry name" value="Complement control module/SCR domain"/>
    <property type="match status" value="1"/>
</dbReference>
<dbReference type="PROSITE" id="PS50923">
    <property type="entry name" value="SUSHI"/>
    <property type="match status" value="1"/>
</dbReference>
<dbReference type="InterPro" id="IPR035976">
    <property type="entry name" value="Sushi/SCR/CCP_sf"/>
</dbReference>
<feature type="region of interest" description="Disordered" evidence="3">
    <location>
        <begin position="77"/>
        <end position="160"/>
    </location>
</feature>
<evidence type="ECO:0000313" key="5">
    <source>
        <dbReference type="Proteomes" id="UP000186698"/>
    </source>
</evidence>
<accession>A0A8J1MRP7</accession>
<evidence type="ECO:0000256" key="2">
    <source>
        <dbReference type="PROSITE-ProRule" id="PRU00302"/>
    </source>
</evidence>
<dbReference type="OrthoDB" id="10589694at2759"/>
<dbReference type="KEGG" id="xla:121402037"/>
<dbReference type="GeneID" id="121402037"/>
<feature type="compositionally biased region" description="Low complexity" evidence="3">
    <location>
        <begin position="132"/>
        <end position="157"/>
    </location>
</feature>
<evidence type="ECO:0000256" key="3">
    <source>
        <dbReference type="SAM" id="MobiDB-lite"/>
    </source>
</evidence>
<proteinExistence type="predicted"/>
<reference evidence="5" key="1">
    <citation type="submission" date="2024-06" db="UniProtKB">
        <authorList>
            <consortium name="RefSeq"/>
        </authorList>
    </citation>
    <scope>NUCLEOTIDE SEQUENCE [LARGE SCALE GENOMIC DNA]</scope>
    <source>
        <strain evidence="5">J_2021</strain>
    </source>
</reference>
<evidence type="ECO:0000313" key="6">
    <source>
        <dbReference type="RefSeq" id="XP_041443700.1"/>
    </source>
</evidence>
<comment type="caution">
    <text evidence="2">Lacks conserved residue(s) required for the propagation of feature annotation.</text>
</comment>
<dbReference type="Proteomes" id="UP000186698">
    <property type="component" value="Chromosome 3S"/>
</dbReference>
<dbReference type="InterPro" id="IPR000436">
    <property type="entry name" value="Sushi_SCR_CCP_dom"/>
</dbReference>
<keyword evidence="5" id="KW-1185">Reference proteome</keyword>